<keyword evidence="2 7" id="KW-0812">Transmembrane</keyword>
<feature type="transmembrane region" description="Helical" evidence="7">
    <location>
        <begin position="250"/>
        <end position="272"/>
    </location>
</feature>
<evidence type="ECO:0000256" key="1">
    <source>
        <dbReference type="ARBA" id="ARBA00004651"/>
    </source>
</evidence>
<dbReference type="AlphaFoldDB" id="A0A1D9MDJ3"/>
<dbReference type="InterPro" id="IPR003593">
    <property type="entry name" value="AAA+_ATPase"/>
</dbReference>
<reference evidence="10 11" key="1">
    <citation type="submission" date="2016-10" db="EMBL/GenBank/DDBJ databases">
        <title>Rhodobacter sp. LPB0142, isolated from sea water.</title>
        <authorList>
            <person name="Kim E."/>
            <person name="Yi H."/>
        </authorList>
    </citation>
    <scope>NUCLEOTIDE SEQUENCE [LARGE SCALE GENOMIC DNA]</scope>
    <source>
        <strain evidence="10 11">LPB0142</strain>
    </source>
</reference>
<evidence type="ECO:0000313" key="10">
    <source>
        <dbReference type="EMBL" id="AOZ69944.1"/>
    </source>
</evidence>
<organism evidence="10 11">
    <name type="scientific">Rhodobacter xanthinilyticus</name>
    <dbReference type="NCBI Taxonomy" id="1850250"/>
    <lineage>
        <taxon>Bacteria</taxon>
        <taxon>Pseudomonadati</taxon>
        <taxon>Pseudomonadota</taxon>
        <taxon>Alphaproteobacteria</taxon>
        <taxon>Rhodobacterales</taxon>
        <taxon>Rhodobacter group</taxon>
        <taxon>Rhodobacter</taxon>
    </lineage>
</organism>
<proteinExistence type="predicted"/>
<dbReference type="Gene3D" id="3.40.50.300">
    <property type="entry name" value="P-loop containing nucleotide triphosphate hydrolases"/>
    <property type="match status" value="1"/>
</dbReference>
<evidence type="ECO:0000313" key="11">
    <source>
        <dbReference type="Proteomes" id="UP000176562"/>
    </source>
</evidence>
<gene>
    <name evidence="10" type="ORF">LPB142_11920</name>
</gene>
<evidence type="ECO:0000259" key="9">
    <source>
        <dbReference type="PROSITE" id="PS50929"/>
    </source>
</evidence>
<feature type="transmembrane region" description="Helical" evidence="7">
    <location>
        <begin position="138"/>
        <end position="157"/>
    </location>
</feature>
<evidence type="ECO:0000259" key="8">
    <source>
        <dbReference type="PROSITE" id="PS50893"/>
    </source>
</evidence>
<dbReference type="GO" id="GO:0034040">
    <property type="term" value="F:ATPase-coupled lipid transmembrane transporter activity"/>
    <property type="evidence" value="ECO:0007669"/>
    <property type="project" value="TreeGrafter"/>
</dbReference>
<keyword evidence="5 7" id="KW-1133">Transmembrane helix</keyword>
<comment type="subcellular location">
    <subcellularLocation>
        <location evidence="1">Cell membrane</location>
        <topology evidence="1">Multi-pass membrane protein</topology>
    </subcellularLocation>
</comment>
<sequence length="561" mass="56544">MTLWRLTRRLLAADPRAFRRGLALATLVLVMGAALLGLSGWFVTASAAAGLAGVGIGFDFFRPSAGVRFLALGRAAARYGERLVTHDATLRALAALRVAVLGGIAGLPHEAQARLRSGRALNRLTADVDALDGLMLRLVLPGLAAAATHLGAAVALWQLTAPAIALAVSASYALGGAVLLTHAARAGAPPAEAAETAAQALRAGALDLGRARVDLAAAGALTAALARVLDEARAEHDARRTAARIERQDGALLALTTATATALALAIGVTLVEAGSLSAPRAAIGIFVALALGETLGQLRRGMADLGRIRGAGARVLDLTGPEAGAAPGAAPAPAPAAPPATAAGPVLRAESLAFTRPGAARALFGPLDLALARGETVALTGPSGVGKSTLLATLAGLLTPSAGRLTLLGAPLGAWPEADLRARLTLVPQRPQLIGGTIAENLALALPEGAALDPGRARALLEAFDLWADLAPRGGLSARLGEGGAGLSGGQIKRLALARAVVRAPEVLLLDEPTEGLDLATAATTLTALRTLLPATAILFVSHHPEDLARADRRLALPGR</sequence>
<dbReference type="GO" id="GO:0005886">
    <property type="term" value="C:plasma membrane"/>
    <property type="evidence" value="ECO:0007669"/>
    <property type="project" value="UniProtKB-SubCell"/>
</dbReference>
<evidence type="ECO:0000256" key="6">
    <source>
        <dbReference type="ARBA" id="ARBA00023136"/>
    </source>
</evidence>
<dbReference type="GO" id="GO:0016887">
    <property type="term" value="F:ATP hydrolysis activity"/>
    <property type="evidence" value="ECO:0007669"/>
    <property type="project" value="InterPro"/>
</dbReference>
<dbReference type="InterPro" id="IPR039421">
    <property type="entry name" value="Type_1_exporter"/>
</dbReference>
<dbReference type="Proteomes" id="UP000176562">
    <property type="component" value="Chromosome"/>
</dbReference>
<evidence type="ECO:0000256" key="3">
    <source>
        <dbReference type="ARBA" id="ARBA00022741"/>
    </source>
</evidence>
<dbReference type="RefSeq" id="WP_071166506.1">
    <property type="nucleotide sequence ID" value="NZ_CP017781.1"/>
</dbReference>
<evidence type="ECO:0000256" key="2">
    <source>
        <dbReference type="ARBA" id="ARBA00022692"/>
    </source>
</evidence>
<feature type="transmembrane region" description="Helical" evidence="7">
    <location>
        <begin position="21"/>
        <end position="43"/>
    </location>
</feature>
<evidence type="ECO:0008006" key="12">
    <source>
        <dbReference type="Google" id="ProtNLM"/>
    </source>
</evidence>
<feature type="domain" description="ABC transmembrane type-1" evidence="9">
    <location>
        <begin position="21"/>
        <end position="308"/>
    </location>
</feature>
<name>A0A1D9MDJ3_9RHOB</name>
<dbReference type="PROSITE" id="PS00211">
    <property type="entry name" value="ABC_TRANSPORTER_1"/>
    <property type="match status" value="1"/>
</dbReference>
<accession>A0A1D9MDJ3</accession>
<dbReference type="InterPro" id="IPR036640">
    <property type="entry name" value="ABC1_TM_sf"/>
</dbReference>
<dbReference type="Gene3D" id="1.20.1560.10">
    <property type="entry name" value="ABC transporter type 1, transmembrane domain"/>
    <property type="match status" value="1"/>
</dbReference>
<dbReference type="InterPro" id="IPR011527">
    <property type="entry name" value="ABC1_TM_dom"/>
</dbReference>
<dbReference type="PANTHER" id="PTHR24221">
    <property type="entry name" value="ATP-BINDING CASSETTE SUB-FAMILY B"/>
    <property type="match status" value="1"/>
</dbReference>
<dbReference type="SMART" id="SM00382">
    <property type="entry name" value="AAA"/>
    <property type="match status" value="1"/>
</dbReference>
<keyword evidence="3" id="KW-0547">Nucleotide-binding</keyword>
<keyword evidence="6 7" id="KW-0472">Membrane</keyword>
<dbReference type="InterPro" id="IPR003439">
    <property type="entry name" value="ABC_transporter-like_ATP-bd"/>
</dbReference>
<dbReference type="PROSITE" id="PS50929">
    <property type="entry name" value="ABC_TM1F"/>
    <property type="match status" value="1"/>
</dbReference>
<dbReference type="SUPFAM" id="SSF90123">
    <property type="entry name" value="ABC transporter transmembrane region"/>
    <property type="match status" value="1"/>
</dbReference>
<dbReference type="EMBL" id="CP017781">
    <property type="protein sequence ID" value="AOZ69944.1"/>
    <property type="molecule type" value="Genomic_DNA"/>
</dbReference>
<feature type="transmembrane region" description="Helical" evidence="7">
    <location>
        <begin position="163"/>
        <end position="180"/>
    </location>
</feature>
<dbReference type="PROSITE" id="PS50893">
    <property type="entry name" value="ABC_TRANSPORTER_2"/>
    <property type="match status" value="1"/>
</dbReference>
<dbReference type="InterPro" id="IPR027417">
    <property type="entry name" value="P-loop_NTPase"/>
</dbReference>
<dbReference type="PANTHER" id="PTHR24221:SF654">
    <property type="entry name" value="ATP-BINDING CASSETTE SUB-FAMILY B MEMBER 6"/>
    <property type="match status" value="1"/>
</dbReference>
<dbReference type="STRING" id="1850250.LPB142_11920"/>
<protein>
    <recommendedName>
        <fullName evidence="12">Thiol reductant ABC exporter subunit CydC</fullName>
    </recommendedName>
</protein>
<evidence type="ECO:0000256" key="5">
    <source>
        <dbReference type="ARBA" id="ARBA00022989"/>
    </source>
</evidence>
<dbReference type="InterPro" id="IPR017871">
    <property type="entry name" value="ABC_transporter-like_CS"/>
</dbReference>
<dbReference type="SUPFAM" id="SSF52540">
    <property type="entry name" value="P-loop containing nucleoside triphosphate hydrolases"/>
    <property type="match status" value="1"/>
</dbReference>
<keyword evidence="4" id="KW-0067">ATP-binding</keyword>
<evidence type="ECO:0000256" key="7">
    <source>
        <dbReference type="SAM" id="Phobius"/>
    </source>
</evidence>
<dbReference type="GO" id="GO:0005524">
    <property type="term" value="F:ATP binding"/>
    <property type="evidence" value="ECO:0007669"/>
    <property type="project" value="UniProtKB-KW"/>
</dbReference>
<dbReference type="GO" id="GO:0140359">
    <property type="term" value="F:ABC-type transporter activity"/>
    <property type="evidence" value="ECO:0007669"/>
    <property type="project" value="InterPro"/>
</dbReference>
<dbReference type="KEGG" id="rhp:LPB142_11920"/>
<feature type="domain" description="ABC transporter" evidence="8">
    <location>
        <begin position="348"/>
        <end position="560"/>
    </location>
</feature>
<dbReference type="Pfam" id="PF00005">
    <property type="entry name" value="ABC_tran"/>
    <property type="match status" value="1"/>
</dbReference>
<keyword evidence="11" id="KW-1185">Reference proteome</keyword>
<evidence type="ECO:0000256" key="4">
    <source>
        <dbReference type="ARBA" id="ARBA00022840"/>
    </source>
</evidence>